<dbReference type="Proteomes" id="UP001315967">
    <property type="component" value="Chromosome"/>
</dbReference>
<proteinExistence type="predicted"/>
<dbReference type="EMBL" id="CP102453">
    <property type="protein sequence ID" value="UUX35189.1"/>
    <property type="molecule type" value="Genomic_DNA"/>
</dbReference>
<name>A0ABY5P9I7_9LACT</name>
<reference evidence="1 2" key="1">
    <citation type="submission" date="2022-08" db="EMBL/GenBank/DDBJ databases">
        <title>Aerococcaceae sp. nov isolated from spoiled eye mask.</title>
        <authorList>
            <person name="Zhou G."/>
            <person name="Xie X.-B."/>
            <person name="Shi Q.-S."/>
            <person name="Wang Y.-S."/>
            <person name="Wen X."/>
            <person name="Peng H."/>
            <person name="Yang X.-J."/>
            <person name="Tao H.-B."/>
            <person name="Huang X.-M."/>
        </authorList>
    </citation>
    <scope>NUCLEOTIDE SEQUENCE [LARGE SCALE GENOMIC DNA]</scope>
    <source>
        <strain evidence="2">DM20194951</strain>
    </source>
</reference>
<gene>
    <name evidence="1" type="ORF">NRE15_05980</name>
</gene>
<evidence type="ECO:0000313" key="2">
    <source>
        <dbReference type="Proteomes" id="UP001315967"/>
    </source>
</evidence>
<organism evidence="1 2">
    <name type="scientific">Fundicoccus culcitae</name>
    <dbReference type="NCBI Taxonomy" id="2969821"/>
    <lineage>
        <taxon>Bacteria</taxon>
        <taxon>Bacillati</taxon>
        <taxon>Bacillota</taxon>
        <taxon>Bacilli</taxon>
        <taxon>Lactobacillales</taxon>
        <taxon>Aerococcaceae</taxon>
        <taxon>Fundicoccus</taxon>
    </lineage>
</organism>
<accession>A0ABY5P9I7</accession>
<evidence type="ECO:0000313" key="1">
    <source>
        <dbReference type="EMBL" id="UUX35189.1"/>
    </source>
</evidence>
<sequence length="285" mass="34066">MNSNNYNLNKLFTKQTLNDLVNHSSNDFFKAIIHQYLDDYDNFSYKEIFSNIYKYMSKHYRNEYFYQNTLLNKLLLGRHNINTTTALTQLPIEKSKADFILINGKAVVYEIKTELDNFDRLYSQINDYYKAFDYVCVVTSEDNFDKVSNLLVDSTVGICILSNKNTLQFKKEPEQFRDFINHRSLYKILRKKEIENIILKYNASLPSTKPVFYYEECFNVFKSIPIDLLYKDFLLELKNRKQTISNEAIREIPYELKSVYYFSSHSRNDSYKLNDFLNSKYEEEC</sequence>
<keyword evidence="2" id="KW-1185">Reference proteome</keyword>
<dbReference type="NCBIfam" id="NF033832">
    <property type="entry name" value="sce7726_fam"/>
    <property type="match status" value="1"/>
</dbReference>
<protein>
    <submittedName>
        <fullName evidence="1">Sce7726 family protein</fullName>
    </submittedName>
</protein>
<dbReference type="RefSeq" id="WP_313794682.1">
    <property type="nucleotide sequence ID" value="NZ_CP102453.1"/>
</dbReference>
<dbReference type="InterPro" id="IPR047729">
    <property type="entry name" value="Sce7726-like"/>
</dbReference>